<reference evidence="1 2" key="1">
    <citation type="journal article" date="2018" name="ACS Chem. Biol.">
        <title>Ketoreductase domain dysfunction expands chemodiversity: malyngamide biosynthesis in the cyanobacterium Okeania hirsuta.</title>
        <authorList>
            <person name="Moss N.A."/>
            <person name="Leao T."/>
            <person name="Rankin M."/>
            <person name="McCullough T.M."/>
            <person name="Qu P."/>
            <person name="Korobeynikov A."/>
            <person name="Smith J.L."/>
            <person name="Gerwick L."/>
            <person name="Gerwick W.H."/>
        </authorList>
    </citation>
    <scope>NUCLEOTIDE SEQUENCE [LARGE SCALE GENOMIC DNA]</scope>
    <source>
        <strain evidence="1 2">PAB10Feb10-1</strain>
    </source>
</reference>
<proteinExistence type="predicted"/>
<protein>
    <recommendedName>
        <fullName evidence="3">CopG family transcriptional regulator</fullName>
    </recommendedName>
</protein>
<gene>
    <name evidence="1" type="ORF">D5R40_09890</name>
</gene>
<dbReference type="AlphaFoldDB" id="A0A3N6PX27"/>
<keyword evidence="2" id="KW-1185">Reference proteome</keyword>
<comment type="caution">
    <text evidence="1">The sequence shown here is derived from an EMBL/GenBank/DDBJ whole genome shotgun (WGS) entry which is preliminary data.</text>
</comment>
<evidence type="ECO:0008006" key="3">
    <source>
        <dbReference type="Google" id="ProtNLM"/>
    </source>
</evidence>
<evidence type="ECO:0000313" key="2">
    <source>
        <dbReference type="Proteomes" id="UP000269154"/>
    </source>
</evidence>
<accession>A0A3N6PX27</accession>
<name>A0A3N6PX27_9CYAN</name>
<dbReference type="EMBL" id="RCBY01000041">
    <property type="protein sequence ID" value="RQH46196.1"/>
    <property type="molecule type" value="Genomic_DNA"/>
</dbReference>
<dbReference type="RefSeq" id="WP_124154566.1">
    <property type="nucleotide sequence ID" value="NZ_CAWOLW010000346.1"/>
</dbReference>
<evidence type="ECO:0000313" key="1">
    <source>
        <dbReference type="EMBL" id="RQH46196.1"/>
    </source>
</evidence>
<dbReference type="Proteomes" id="UP000269154">
    <property type="component" value="Unassembled WGS sequence"/>
</dbReference>
<organism evidence="1 2">
    <name type="scientific">Okeania hirsuta</name>
    <dbReference type="NCBI Taxonomy" id="1458930"/>
    <lineage>
        <taxon>Bacteria</taxon>
        <taxon>Bacillati</taxon>
        <taxon>Cyanobacteriota</taxon>
        <taxon>Cyanophyceae</taxon>
        <taxon>Oscillatoriophycideae</taxon>
        <taxon>Oscillatoriales</taxon>
        <taxon>Microcoleaceae</taxon>
        <taxon>Okeania</taxon>
    </lineage>
</organism>
<sequence length="80" mass="9169">MKIATKLTQEQAQKLAFIQEKTKQSTDEILLSALEYYYQQLLNTSENHLKKFSQLDFIGCIEAEPNLAENCESILIKSNS</sequence>
<dbReference type="OrthoDB" id="573948at2"/>